<dbReference type="PROSITE" id="PS00221">
    <property type="entry name" value="MIP"/>
    <property type="match status" value="1"/>
</dbReference>
<comment type="subcellular location">
    <subcellularLocation>
        <location evidence="1">Membrane</location>
        <topology evidence="1">Multi-pass membrane protein</topology>
    </subcellularLocation>
</comment>
<evidence type="ECO:0000256" key="8">
    <source>
        <dbReference type="SAM" id="Phobius"/>
    </source>
</evidence>
<comment type="caution">
    <text evidence="9">The sequence shown here is derived from an EMBL/GenBank/DDBJ whole genome shotgun (WGS) entry which is preliminary data.</text>
</comment>
<gene>
    <name evidence="9" type="ORF">HOLleu_12216</name>
</gene>
<evidence type="ECO:0000256" key="1">
    <source>
        <dbReference type="ARBA" id="ARBA00004141"/>
    </source>
</evidence>
<comment type="similarity">
    <text evidence="2 7">Belongs to the MIP/aquaporin (TC 1.A.8) family.</text>
</comment>
<dbReference type="InterPro" id="IPR000425">
    <property type="entry name" value="MIP"/>
</dbReference>
<evidence type="ECO:0000313" key="9">
    <source>
        <dbReference type="EMBL" id="KAJ8041408.1"/>
    </source>
</evidence>
<dbReference type="Proteomes" id="UP001152320">
    <property type="component" value="Chromosome 5"/>
</dbReference>
<dbReference type="GO" id="GO:0015250">
    <property type="term" value="F:water channel activity"/>
    <property type="evidence" value="ECO:0007669"/>
    <property type="project" value="TreeGrafter"/>
</dbReference>
<name>A0A9Q1CAY2_HOLLE</name>
<proteinExistence type="inferred from homology"/>
<dbReference type="CDD" id="cd00333">
    <property type="entry name" value="MIP"/>
    <property type="match status" value="1"/>
</dbReference>
<accession>A0A9Q1CAY2</accession>
<protein>
    <submittedName>
        <fullName evidence="9">Aquaporin-10</fullName>
    </submittedName>
</protein>
<keyword evidence="4 7" id="KW-0812">Transmembrane</keyword>
<dbReference type="Pfam" id="PF00230">
    <property type="entry name" value="MIP"/>
    <property type="match status" value="1"/>
</dbReference>
<keyword evidence="6 8" id="KW-0472">Membrane</keyword>
<evidence type="ECO:0000313" key="10">
    <source>
        <dbReference type="Proteomes" id="UP001152320"/>
    </source>
</evidence>
<dbReference type="PANTHER" id="PTHR43829:SF9">
    <property type="entry name" value="AQUAPORIN-9"/>
    <property type="match status" value="1"/>
</dbReference>
<evidence type="ECO:0000256" key="5">
    <source>
        <dbReference type="ARBA" id="ARBA00022989"/>
    </source>
</evidence>
<dbReference type="PANTHER" id="PTHR43829">
    <property type="entry name" value="AQUAPORIN OR AQUAGLYCEROPORIN RELATED"/>
    <property type="match status" value="1"/>
</dbReference>
<dbReference type="OrthoDB" id="3222at2759"/>
<evidence type="ECO:0000256" key="4">
    <source>
        <dbReference type="ARBA" id="ARBA00022692"/>
    </source>
</evidence>
<dbReference type="GO" id="GO:0015254">
    <property type="term" value="F:glycerol channel activity"/>
    <property type="evidence" value="ECO:0007669"/>
    <property type="project" value="TreeGrafter"/>
</dbReference>
<feature type="transmembrane region" description="Helical" evidence="8">
    <location>
        <begin position="158"/>
        <end position="180"/>
    </location>
</feature>
<reference evidence="9" key="1">
    <citation type="submission" date="2021-10" db="EMBL/GenBank/DDBJ databases">
        <title>Tropical sea cucumber genome reveals ecological adaptation and Cuvierian tubules defense mechanism.</title>
        <authorList>
            <person name="Chen T."/>
        </authorList>
    </citation>
    <scope>NUCLEOTIDE SEQUENCE</scope>
    <source>
        <strain evidence="9">Nanhai2018</strain>
        <tissue evidence="9">Muscle</tissue>
    </source>
</reference>
<feature type="transmembrane region" description="Helical" evidence="8">
    <location>
        <begin position="192"/>
        <end position="209"/>
    </location>
</feature>
<keyword evidence="5 8" id="KW-1133">Transmembrane helix</keyword>
<organism evidence="9 10">
    <name type="scientific">Holothuria leucospilota</name>
    <name type="common">Black long sea cucumber</name>
    <name type="synonym">Mertensiothuria leucospilota</name>
    <dbReference type="NCBI Taxonomy" id="206669"/>
    <lineage>
        <taxon>Eukaryota</taxon>
        <taxon>Metazoa</taxon>
        <taxon>Echinodermata</taxon>
        <taxon>Eleutherozoa</taxon>
        <taxon>Echinozoa</taxon>
        <taxon>Holothuroidea</taxon>
        <taxon>Aspidochirotacea</taxon>
        <taxon>Aspidochirotida</taxon>
        <taxon>Holothuriidae</taxon>
        <taxon>Holothuria</taxon>
    </lineage>
</organism>
<dbReference type="InterPro" id="IPR023271">
    <property type="entry name" value="Aquaporin-like"/>
</dbReference>
<dbReference type="PRINTS" id="PR00783">
    <property type="entry name" value="MINTRINSICP"/>
</dbReference>
<dbReference type="GO" id="GO:0015204">
    <property type="term" value="F:urea transmembrane transporter activity"/>
    <property type="evidence" value="ECO:0007669"/>
    <property type="project" value="TreeGrafter"/>
</dbReference>
<feature type="transmembrane region" description="Helical" evidence="8">
    <location>
        <begin position="103"/>
        <end position="126"/>
    </location>
</feature>
<evidence type="ECO:0000256" key="7">
    <source>
        <dbReference type="RuleBase" id="RU000477"/>
    </source>
</evidence>
<feature type="transmembrane region" description="Helical" evidence="8">
    <location>
        <begin position="244"/>
        <end position="265"/>
    </location>
</feature>
<evidence type="ECO:0000256" key="3">
    <source>
        <dbReference type="ARBA" id="ARBA00022448"/>
    </source>
</evidence>
<feature type="transmembrane region" description="Helical" evidence="8">
    <location>
        <begin position="20"/>
        <end position="46"/>
    </location>
</feature>
<dbReference type="AlphaFoldDB" id="A0A9Q1CAY2"/>
<dbReference type="InterPro" id="IPR022357">
    <property type="entry name" value="MIP_CS"/>
</dbReference>
<dbReference type="Gene3D" id="1.20.1080.10">
    <property type="entry name" value="Glycerol uptake facilitator protein"/>
    <property type="match status" value="1"/>
</dbReference>
<sequence length="309" mass="33618">MPTEQILKNLQTKIRVKNDLLRCLLSEFFATLLFVLIVNGSVASVITTGLDPVEHHFWISWAVGMGAGLGIWTGYGVSGGHVNPSVTIGLASTGKFPWRRVPIYFLTQFLAAMVACVICFLCYYDAINAFDGGERQAVGHENATCGIFTSFPGPHLSIGVGFFEQIVNTGILLALILMVADSRNAGPPFNVSPFYYGFTVLVVLLSYGVNAGAPLNPARDLAGRVMCAIAGYGPDVWVPYGKHWWWIGTFGPLVGAVTGSLLYYIMIEIHHPPEEDSEKDNHNESGYQIIAKSAEMVESHDKVNTETGI</sequence>
<evidence type="ECO:0000256" key="6">
    <source>
        <dbReference type="ARBA" id="ARBA00023136"/>
    </source>
</evidence>
<dbReference type="InterPro" id="IPR050363">
    <property type="entry name" value="MIP/Aquaporin"/>
</dbReference>
<feature type="transmembrane region" description="Helical" evidence="8">
    <location>
        <begin position="58"/>
        <end position="82"/>
    </location>
</feature>
<keyword evidence="3 7" id="KW-0813">Transport</keyword>
<dbReference type="SUPFAM" id="SSF81338">
    <property type="entry name" value="Aquaporin-like"/>
    <property type="match status" value="1"/>
</dbReference>
<evidence type="ECO:0000256" key="2">
    <source>
        <dbReference type="ARBA" id="ARBA00006175"/>
    </source>
</evidence>
<dbReference type="GO" id="GO:0016323">
    <property type="term" value="C:basolateral plasma membrane"/>
    <property type="evidence" value="ECO:0007669"/>
    <property type="project" value="TreeGrafter"/>
</dbReference>
<keyword evidence="10" id="KW-1185">Reference proteome</keyword>
<dbReference type="EMBL" id="JAIZAY010000005">
    <property type="protein sequence ID" value="KAJ8041408.1"/>
    <property type="molecule type" value="Genomic_DNA"/>
</dbReference>